<gene>
    <name evidence="2" type="ORF">CC86DRAFT_332193</name>
</gene>
<name>A0A6A6ZKC7_9PLEO</name>
<feature type="domain" description="SET" evidence="1">
    <location>
        <begin position="101"/>
        <end position="151"/>
    </location>
</feature>
<dbReference type="AlphaFoldDB" id="A0A6A6ZKC7"/>
<organism evidence="2 3">
    <name type="scientific">Ophiobolus disseminans</name>
    <dbReference type="NCBI Taxonomy" id="1469910"/>
    <lineage>
        <taxon>Eukaryota</taxon>
        <taxon>Fungi</taxon>
        <taxon>Dikarya</taxon>
        <taxon>Ascomycota</taxon>
        <taxon>Pezizomycotina</taxon>
        <taxon>Dothideomycetes</taxon>
        <taxon>Pleosporomycetidae</taxon>
        <taxon>Pleosporales</taxon>
        <taxon>Pleosporineae</taxon>
        <taxon>Phaeosphaeriaceae</taxon>
        <taxon>Ophiobolus</taxon>
    </lineage>
</organism>
<dbReference type="EMBL" id="MU006237">
    <property type="protein sequence ID" value="KAF2821552.1"/>
    <property type="molecule type" value="Genomic_DNA"/>
</dbReference>
<dbReference type="OrthoDB" id="265717at2759"/>
<dbReference type="PANTHER" id="PTHR47332">
    <property type="entry name" value="SET DOMAIN-CONTAINING PROTEIN 5"/>
    <property type="match status" value="1"/>
</dbReference>
<dbReference type="CDD" id="cd20071">
    <property type="entry name" value="SET_SMYD"/>
    <property type="match status" value="1"/>
</dbReference>
<dbReference type="InterPro" id="IPR046341">
    <property type="entry name" value="SET_dom_sf"/>
</dbReference>
<evidence type="ECO:0000259" key="1">
    <source>
        <dbReference type="Pfam" id="PF00856"/>
    </source>
</evidence>
<dbReference type="PANTHER" id="PTHR47332:SF4">
    <property type="entry name" value="SET DOMAIN-CONTAINING PROTEIN 5"/>
    <property type="match status" value="1"/>
</dbReference>
<protein>
    <recommendedName>
        <fullName evidence="1">SET domain-containing protein</fullName>
    </recommendedName>
</protein>
<reference evidence="2" key="1">
    <citation type="journal article" date="2020" name="Stud. Mycol.">
        <title>101 Dothideomycetes genomes: a test case for predicting lifestyles and emergence of pathogens.</title>
        <authorList>
            <person name="Haridas S."/>
            <person name="Albert R."/>
            <person name="Binder M."/>
            <person name="Bloem J."/>
            <person name="Labutti K."/>
            <person name="Salamov A."/>
            <person name="Andreopoulos B."/>
            <person name="Baker S."/>
            <person name="Barry K."/>
            <person name="Bills G."/>
            <person name="Bluhm B."/>
            <person name="Cannon C."/>
            <person name="Castanera R."/>
            <person name="Culley D."/>
            <person name="Daum C."/>
            <person name="Ezra D."/>
            <person name="Gonzalez J."/>
            <person name="Henrissat B."/>
            <person name="Kuo A."/>
            <person name="Liang C."/>
            <person name="Lipzen A."/>
            <person name="Lutzoni F."/>
            <person name="Magnuson J."/>
            <person name="Mondo S."/>
            <person name="Nolan M."/>
            <person name="Ohm R."/>
            <person name="Pangilinan J."/>
            <person name="Park H.-J."/>
            <person name="Ramirez L."/>
            <person name="Alfaro M."/>
            <person name="Sun H."/>
            <person name="Tritt A."/>
            <person name="Yoshinaga Y."/>
            <person name="Zwiers L.-H."/>
            <person name="Turgeon B."/>
            <person name="Goodwin S."/>
            <person name="Spatafora J."/>
            <person name="Crous P."/>
            <person name="Grigoriev I."/>
        </authorList>
    </citation>
    <scope>NUCLEOTIDE SEQUENCE</scope>
    <source>
        <strain evidence="2">CBS 113818</strain>
    </source>
</reference>
<keyword evidence="3" id="KW-1185">Reference proteome</keyword>
<dbReference type="SUPFAM" id="SSF82199">
    <property type="entry name" value="SET domain"/>
    <property type="match status" value="1"/>
</dbReference>
<dbReference type="Pfam" id="PF00856">
    <property type="entry name" value="SET"/>
    <property type="match status" value="1"/>
</dbReference>
<dbReference type="Gene3D" id="2.170.270.10">
    <property type="entry name" value="SET domain"/>
    <property type="match status" value="1"/>
</dbReference>
<feature type="non-terminal residue" evidence="2">
    <location>
        <position position="351"/>
    </location>
</feature>
<dbReference type="InterPro" id="IPR001214">
    <property type="entry name" value="SET_dom"/>
</dbReference>
<dbReference type="Proteomes" id="UP000799424">
    <property type="component" value="Unassembled WGS sequence"/>
</dbReference>
<evidence type="ECO:0000313" key="3">
    <source>
        <dbReference type="Proteomes" id="UP000799424"/>
    </source>
</evidence>
<sequence>MSAFYALPEDQQDKIWSLNWADTTASPLLGYMGQQIVPKVRVLQCILSKEANQRTAEDDFFLANDVPKLQEATKMCRIAARWHAGRYSLVDLPENERGQLPPNTPITGLFVETARLRHSCVPNCYAHYNPATNLMTVHATKAITSGDELTLSTIASVYYLSASDRAAELQAKFGIACACEACDHEHHNFTTHESARMLSHTRAIHLEHFCTLLAMLDSSNVCADLCLKDEDRPDPPDLEDLRDAENTCLALITNLKDTECDGPELIRWYNALIDRIQPRAADLLGHGERYTWWRFISRHAGECVKIAGRAFGEDSIEYAQVVLRLDRIEGLVKGAEERAKELEESKKKVGG</sequence>
<dbReference type="InterPro" id="IPR053185">
    <property type="entry name" value="SET_domain_protein"/>
</dbReference>
<proteinExistence type="predicted"/>
<accession>A0A6A6ZKC7</accession>
<evidence type="ECO:0000313" key="2">
    <source>
        <dbReference type="EMBL" id="KAF2821552.1"/>
    </source>
</evidence>